<gene>
    <name evidence="2" type="ORF">H9650_00250</name>
</gene>
<comment type="caution">
    <text evidence="2">The sequence shown here is derived from an EMBL/GenBank/DDBJ whole genome shotgun (WGS) entry which is preliminary data.</text>
</comment>
<keyword evidence="3" id="KW-1185">Reference proteome</keyword>
<keyword evidence="1" id="KW-0732">Signal</keyword>
<accession>A0ABR8R499</accession>
<evidence type="ECO:0000256" key="1">
    <source>
        <dbReference type="SAM" id="SignalP"/>
    </source>
</evidence>
<proteinExistence type="predicted"/>
<dbReference type="Proteomes" id="UP000640786">
    <property type="component" value="Unassembled WGS sequence"/>
</dbReference>
<evidence type="ECO:0000313" key="2">
    <source>
        <dbReference type="EMBL" id="MBD7942539.1"/>
    </source>
</evidence>
<name>A0ABR8R499_9BACI</name>
<feature type="signal peptide" evidence="1">
    <location>
        <begin position="1"/>
        <end position="19"/>
    </location>
</feature>
<evidence type="ECO:0008006" key="4">
    <source>
        <dbReference type="Google" id="ProtNLM"/>
    </source>
</evidence>
<organism evidence="2 3">
    <name type="scientific">Psychrobacillus faecigallinarum</name>
    <dbReference type="NCBI Taxonomy" id="2762235"/>
    <lineage>
        <taxon>Bacteria</taxon>
        <taxon>Bacillati</taxon>
        <taxon>Bacillota</taxon>
        <taxon>Bacilli</taxon>
        <taxon>Bacillales</taxon>
        <taxon>Bacillaceae</taxon>
        <taxon>Psychrobacillus</taxon>
    </lineage>
</organism>
<dbReference type="EMBL" id="JACSQO010000001">
    <property type="protein sequence ID" value="MBD7942539.1"/>
    <property type="molecule type" value="Genomic_DNA"/>
</dbReference>
<reference evidence="2 3" key="1">
    <citation type="submission" date="2020-08" db="EMBL/GenBank/DDBJ databases">
        <title>A Genomic Blueprint of the Chicken Gut Microbiome.</title>
        <authorList>
            <person name="Gilroy R."/>
            <person name="Ravi A."/>
            <person name="Getino M."/>
            <person name="Pursley I."/>
            <person name="Horton D.L."/>
            <person name="Alikhan N.-F."/>
            <person name="Baker D."/>
            <person name="Gharbi K."/>
            <person name="Hall N."/>
            <person name="Watson M."/>
            <person name="Adriaenssens E.M."/>
            <person name="Foster-Nyarko E."/>
            <person name="Jarju S."/>
            <person name="Secka A."/>
            <person name="Antonio M."/>
            <person name="Oren A."/>
            <person name="Chaudhuri R."/>
            <person name="La Ragione R.M."/>
            <person name="Hildebrand F."/>
            <person name="Pallen M.J."/>
        </authorList>
    </citation>
    <scope>NUCLEOTIDE SEQUENCE [LARGE SCALE GENOMIC DNA]</scope>
    <source>
        <strain evidence="2 3">Sa2BUA9</strain>
    </source>
</reference>
<evidence type="ECO:0000313" key="3">
    <source>
        <dbReference type="Proteomes" id="UP000640786"/>
    </source>
</evidence>
<feature type="chain" id="PRO_5047170378" description="DUF3221 domain-containing protein" evidence="1">
    <location>
        <begin position="20"/>
        <end position="143"/>
    </location>
</feature>
<dbReference type="PROSITE" id="PS51257">
    <property type="entry name" value="PROKAR_LIPOPROTEIN"/>
    <property type="match status" value="1"/>
</dbReference>
<sequence>MKKLLVLLTILFLAACGKGSDEPTAIESTIISITKEEFKIYEDEGIYLIKIYDKDADEGSKNALLKDTGEMLAGLSKLDEVNTVEIKWYARPFNDQSGSKPFEQILAIRFEADTFAEVDWENYKTLDLETIASRYEQNETLKD</sequence>
<dbReference type="RefSeq" id="WP_191696318.1">
    <property type="nucleotide sequence ID" value="NZ_JACSQO010000001.1"/>
</dbReference>
<protein>
    <recommendedName>
        <fullName evidence="4">DUF3221 domain-containing protein</fullName>
    </recommendedName>
</protein>